<sequence>MKAFSYRYAQLRGWAVLGLLLLVLVVLGGMIWRNLERFETMQAYVTYAHRIQQVTSDLQVALTDYFVLHNKRLDEGKWSRLSAEIVGLARNDHHVARDTPERLAELSHTIRALTAEGSTPEQQEALLMHALVITNAMMDAEALERERLLEDIGRTTRAEVELALGIVATLLVLVGLFLRYRVMAPLNDLKELLLRLAREDYTPIDTHNIDPLLLPVFASYNEMVRHLAELEEAKRHYAESLEAEVRSATRALLEQQADLARTERLAAVGELAAGIAHELRNPLAGIQMSCANLRKELTEPEQAERVSLIIEELKRMGRLLNELLDQSKHTPAPVRDFNLPTLIRELVSLTRYQIPPGIQLEFQGPEHLPCRLPECRLRQSLLNLILNSAQALKDGRGHILIEAQPQGDRIALTVSDDGPGFTKEMIDSGIRPFATGRPGGTGLGLAMVQRFVRDLGGQLSLDNRVPHGARVRLLIPSRCH</sequence>
<comment type="catalytic activity">
    <reaction evidence="1">
        <text>ATP + protein L-histidine = ADP + protein N-phospho-L-histidine.</text>
        <dbReference type="EC" id="2.7.13.3"/>
    </reaction>
</comment>
<dbReference type="InterPro" id="IPR036097">
    <property type="entry name" value="HisK_dim/P_sf"/>
</dbReference>
<proteinExistence type="predicted"/>
<organism evidence="11 12">
    <name type="scientific">Candidatus Methylocalor cossyra</name>
    <dbReference type="NCBI Taxonomy" id="3108543"/>
    <lineage>
        <taxon>Bacteria</taxon>
        <taxon>Pseudomonadati</taxon>
        <taxon>Pseudomonadota</taxon>
        <taxon>Gammaproteobacteria</taxon>
        <taxon>Methylococcales</taxon>
        <taxon>Methylococcaceae</taxon>
        <taxon>Candidatus Methylocalor</taxon>
    </lineage>
</organism>
<dbReference type="Gene3D" id="3.30.565.10">
    <property type="entry name" value="Histidine kinase-like ATPase, C-terminal domain"/>
    <property type="match status" value="1"/>
</dbReference>
<feature type="transmembrane region" description="Helical" evidence="9">
    <location>
        <begin position="12"/>
        <end position="32"/>
    </location>
</feature>
<dbReference type="InterPro" id="IPR004358">
    <property type="entry name" value="Sig_transdc_His_kin-like_C"/>
</dbReference>
<evidence type="ECO:0000256" key="2">
    <source>
        <dbReference type="ARBA" id="ARBA00012438"/>
    </source>
</evidence>
<feature type="domain" description="Histidine kinase" evidence="10">
    <location>
        <begin position="274"/>
        <end position="479"/>
    </location>
</feature>
<keyword evidence="9" id="KW-0472">Membrane</keyword>
<dbReference type="PANTHER" id="PTHR43065:SF10">
    <property type="entry name" value="PEROXIDE STRESS-ACTIVATED HISTIDINE KINASE MAK3"/>
    <property type="match status" value="1"/>
</dbReference>
<dbReference type="SMART" id="SM00387">
    <property type="entry name" value="HATPase_c"/>
    <property type="match status" value="1"/>
</dbReference>
<dbReference type="PROSITE" id="PS50109">
    <property type="entry name" value="HIS_KIN"/>
    <property type="match status" value="1"/>
</dbReference>
<feature type="transmembrane region" description="Helical" evidence="9">
    <location>
        <begin position="162"/>
        <end position="180"/>
    </location>
</feature>
<evidence type="ECO:0000256" key="8">
    <source>
        <dbReference type="ARBA" id="ARBA00023012"/>
    </source>
</evidence>
<keyword evidence="9" id="KW-0812">Transmembrane</keyword>
<dbReference type="InterPro" id="IPR005467">
    <property type="entry name" value="His_kinase_dom"/>
</dbReference>
<keyword evidence="5" id="KW-0547">Nucleotide-binding</keyword>
<accession>A0ABM9NHI5</accession>
<evidence type="ECO:0000256" key="6">
    <source>
        <dbReference type="ARBA" id="ARBA00022777"/>
    </source>
</evidence>
<keyword evidence="7" id="KW-0067">ATP-binding</keyword>
<evidence type="ECO:0000313" key="12">
    <source>
        <dbReference type="Proteomes" id="UP001497493"/>
    </source>
</evidence>
<reference evidence="11 12" key="1">
    <citation type="submission" date="2024-04" db="EMBL/GenBank/DDBJ databases">
        <authorList>
            <person name="Cremers G."/>
        </authorList>
    </citation>
    <scope>NUCLEOTIDE SEQUENCE [LARGE SCALE GENOMIC DNA]</scope>
    <source>
        <strain evidence="11">MeCH1-AG</strain>
    </source>
</reference>
<dbReference type="Gene3D" id="1.10.287.130">
    <property type="match status" value="1"/>
</dbReference>
<dbReference type="InterPro" id="IPR003661">
    <property type="entry name" value="HisK_dim/P_dom"/>
</dbReference>
<dbReference type="RefSeq" id="WP_348759517.1">
    <property type="nucleotide sequence ID" value="NZ_OZ026884.1"/>
</dbReference>
<evidence type="ECO:0000256" key="3">
    <source>
        <dbReference type="ARBA" id="ARBA00022553"/>
    </source>
</evidence>
<dbReference type="SUPFAM" id="SSF47384">
    <property type="entry name" value="Homodimeric domain of signal transducing histidine kinase"/>
    <property type="match status" value="1"/>
</dbReference>
<evidence type="ECO:0000313" key="11">
    <source>
        <dbReference type="EMBL" id="CAL1239999.1"/>
    </source>
</evidence>
<evidence type="ECO:0000256" key="4">
    <source>
        <dbReference type="ARBA" id="ARBA00022679"/>
    </source>
</evidence>
<evidence type="ECO:0000256" key="9">
    <source>
        <dbReference type="SAM" id="Phobius"/>
    </source>
</evidence>
<dbReference type="SUPFAM" id="SSF55874">
    <property type="entry name" value="ATPase domain of HSP90 chaperone/DNA topoisomerase II/histidine kinase"/>
    <property type="match status" value="1"/>
</dbReference>
<dbReference type="Proteomes" id="UP001497493">
    <property type="component" value="Chromosome"/>
</dbReference>
<evidence type="ECO:0000256" key="7">
    <source>
        <dbReference type="ARBA" id="ARBA00022840"/>
    </source>
</evidence>
<dbReference type="GO" id="GO:0004673">
    <property type="term" value="F:protein histidine kinase activity"/>
    <property type="evidence" value="ECO:0007669"/>
    <property type="project" value="UniProtKB-EC"/>
</dbReference>
<keyword evidence="4 11" id="KW-0808">Transferase</keyword>
<protein>
    <recommendedName>
        <fullName evidence="2">histidine kinase</fullName>
        <ecNumber evidence="2">2.7.13.3</ecNumber>
    </recommendedName>
</protein>
<keyword evidence="12" id="KW-1185">Reference proteome</keyword>
<keyword evidence="9" id="KW-1133">Transmembrane helix</keyword>
<dbReference type="CDD" id="cd00082">
    <property type="entry name" value="HisKA"/>
    <property type="match status" value="1"/>
</dbReference>
<keyword evidence="8" id="KW-0902">Two-component regulatory system</keyword>
<dbReference type="InterPro" id="IPR036890">
    <property type="entry name" value="HATPase_C_sf"/>
</dbReference>
<dbReference type="InterPro" id="IPR003594">
    <property type="entry name" value="HATPase_dom"/>
</dbReference>
<keyword evidence="6 11" id="KW-0418">Kinase</keyword>
<evidence type="ECO:0000256" key="5">
    <source>
        <dbReference type="ARBA" id="ARBA00022741"/>
    </source>
</evidence>
<dbReference type="SMART" id="SM00388">
    <property type="entry name" value="HisKA"/>
    <property type="match status" value="1"/>
</dbReference>
<evidence type="ECO:0000259" key="10">
    <source>
        <dbReference type="PROSITE" id="PS50109"/>
    </source>
</evidence>
<name>A0ABM9NHI5_9GAMM</name>
<dbReference type="Pfam" id="PF00512">
    <property type="entry name" value="HisKA"/>
    <property type="match status" value="1"/>
</dbReference>
<gene>
    <name evidence="11" type="ORF">MECH1_V1_1223</name>
</gene>
<dbReference type="EMBL" id="OZ026884">
    <property type="protein sequence ID" value="CAL1239999.1"/>
    <property type="molecule type" value="Genomic_DNA"/>
</dbReference>
<keyword evidence="3" id="KW-0597">Phosphoprotein</keyword>
<dbReference type="PANTHER" id="PTHR43065">
    <property type="entry name" value="SENSOR HISTIDINE KINASE"/>
    <property type="match status" value="1"/>
</dbReference>
<dbReference type="PRINTS" id="PR00344">
    <property type="entry name" value="BCTRLSENSOR"/>
</dbReference>
<dbReference type="EC" id="2.7.13.3" evidence="2"/>
<evidence type="ECO:0000256" key="1">
    <source>
        <dbReference type="ARBA" id="ARBA00000085"/>
    </source>
</evidence>
<dbReference type="Pfam" id="PF02518">
    <property type="entry name" value="HATPase_c"/>
    <property type="match status" value="1"/>
</dbReference>